<dbReference type="UniPathway" id="UPA00834">
    <property type="reaction ID" value="UER00712"/>
</dbReference>
<dbReference type="AlphaFoldDB" id="A0A178MCC2"/>
<dbReference type="GO" id="GO:0006784">
    <property type="term" value="P:heme A biosynthetic process"/>
    <property type="evidence" value="ECO:0007669"/>
    <property type="project" value="InterPro"/>
</dbReference>
<feature type="transmembrane region" description="Helical" evidence="16">
    <location>
        <begin position="409"/>
        <end position="428"/>
    </location>
</feature>
<feature type="transmembrane region" description="Helical" evidence="16">
    <location>
        <begin position="449"/>
        <end position="473"/>
    </location>
</feature>
<dbReference type="InterPro" id="IPR030470">
    <property type="entry name" value="UbiA_prenylTrfase_CS"/>
</dbReference>
<feature type="transmembrane region" description="Helical" evidence="16">
    <location>
        <begin position="165"/>
        <end position="186"/>
    </location>
</feature>
<comment type="caution">
    <text evidence="16">Lacks conserved residue(s) required for the propagation of feature annotation.</text>
</comment>
<dbReference type="RefSeq" id="WP_066785715.1">
    <property type="nucleotide sequence ID" value="NZ_LWQS01000044.1"/>
</dbReference>
<evidence type="ECO:0000256" key="10">
    <source>
        <dbReference type="ARBA" id="ARBA00023133"/>
    </source>
</evidence>
<keyword evidence="10 16" id="KW-0350">Heme biosynthesis</keyword>
<sequence>MAARHLARILLIGLLLTLATIISGALVTISASATACPSWPLCLDALNGEANPLVWISLGHRFIVALALLAVISSAWMVWRAPETKGAPRWTALGAVALFLLQALAGALLVWGMPAMVADVWHLTGALLAFGAQTLTFLLVVVPAQPATERLAGRAAQTQRRLRGLASWGAAAAGVAALAIGARSVAPEIEMAVALPANSVGALGFAAALTGWMAVEARRRLQPAAQTSAAALALPRYSPLLPALALVALAGLFLPAGGHLLSLTAAALLWAGALAAIVVLQRAPLTFTTTTDVARPTPKWREVVADYISLTKPKVISLLLVTTLTTMFITEAGLPSWWLVLWTMIGGYLAAGGAGAINCAFDSDIDVNMGRTSRRPVPSGRISARAAFIFGAILSVLSLIVLWVFATPLAAFFAFLGIIYYAYFYTSVLKRSTWQNIIIGGGAGAIPPLVGWTAVTGSVSLMAVVLFAIIFYWTPPHFWALALVKQKDYARAGVPMLPVVAGEAETRWQILVYSAIMLAVSLLPVAIGAMSWIYLAGALLFGLRFMRDAWAVWKVGDQAAIWGLYKYSLLYLALLFAVMVADRLILG</sequence>
<dbReference type="EC" id="2.5.1.141" evidence="5 16"/>
<keyword evidence="8 16" id="KW-0812">Transmembrane</keyword>
<comment type="caution">
    <text evidence="17">The sequence shown here is derived from an EMBL/GenBank/DDBJ whole genome shotgun (WGS) entry which is preliminary data.</text>
</comment>
<evidence type="ECO:0000256" key="5">
    <source>
        <dbReference type="ARBA" id="ARBA00012292"/>
    </source>
</evidence>
<feature type="transmembrane region" description="Helical" evidence="16">
    <location>
        <begin position="260"/>
        <end position="280"/>
    </location>
</feature>
<dbReference type="HAMAP" id="MF_00154">
    <property type="entry name" value="CyoE_CtaB"/>
    <property type="match status" value="1"/>
</dbReference>
<dbReference type="PANTHER" id="PTHR43448:SF7">
    <property type="entry name" value="4-HYDROXYBENZOATE SOLANESYLTRANSFERASE"/>
    <property type="match status" value="1"/>
</dbReference>
<dbReference type="PROSITE" id="PS00943">
    <property type="entry name" value="UBIA"/>
    <property type="match status" value="1"/>
</dbReference>
<reference evidence="17 18" key="1">
    <citation type="submission" date="2016-04" db="EMBL/GenBank/DDBJ databases">
        <title>Chloroflexus islandicus sp. nov., a thermophilic filamentous anoxygenic phototrophic bacterium from geyser Strokkur (Iceland).</title>
        <authorList>
            <person name="Gaisin V.A."/>
            <person name="Kalashnikov A.M."/>
            <person name="Sukhacheva M.V."/>
            <person name="Grouzdev D.S."/>
            <person name="Ivanov T.M."/>
            <person name="Kuznetsov B."/>
            <person name="Gorlenko V.M."/>
        </authorList>
    </citation>
    <scope>NUCLEOTIDE SEQUENCE [LARGE SCALE GENOMIC DNA]</scope>
    <source>
        <strain evidence="18">isl-2</strain>
    </source>
</reference>
<gene>
    <name evidence="16" type="primary">ctaB</name>
    <name evidence="17" type="ORF">A6A03_12310</name>
</gene>
<dbReference type="NCBIfam" id="NF003349">
    <property type="entry name" value="PRK04375.1-2"/>
    <property type="match status" value="1"/>
</dbReference>
<comment type="similarity">
    <text evidence="16">Belongs to the UbiA prenyltransferase family. Protoheme IX farnesyltransferase subfamily.</text>
</comment>
<evidence type="ECO:0000256" key="8">
    <source>
        <dbReference type="ARBA" id="ARBA00022692"/>
    </source>
</evidence>
<feature type="transmembrane region" description="Helical" evidence="16">
    <location>
        <begin position="236"/>
        <end position="254"/>
    </location>
</feature>
<evidence type="ECO:0000256" key="3">
    <source>
        <dbReference type="ARBA" id="ARBA00004919"/>
    </source>
</evidence>
<protein>
    <recommendedName>
        <fullName evidence="13 16">Protoheme IX farnesyltransferase</fullName>
        <ecNumber evidence="5 16">2.5.1.141</ecNumber>
    </recommendedName>
    <alternativeName>
        <fullName evidence="14 16">Heme B farnesyltransferase</fullName>
    </alternativeName>
    <alternativeName>
        <fullName evidence="12 16">Heme O synthase</fullName>
    </alternativeName>
</protein>
<keyword evidence="6 16" id="KW-1003">Cell membrane</keyword>
<dbReference type="OrthoDB" id="9814417at2"/>
<feature type="transmembrane region" description="Helical" evidence="16">
    <location>
        <begin position="315"/>
        <end position="334"/>
    </location>
</feature>
<evidence type="ECO:0000256" key="12">
    <source>
        <dbReference type="ARBA" id="ARBA00030253"/>
    </source>
</evidence>
<dbReference type="InterPro" id="IPR044878">
    <property type="entry name" value="UbiA_sf"/>
</dbReference>
<dbReference type="CDD" id="cd13957">
    <property type="entry name" value="PT_UbiA_Cox10"/>
    <property type="match status" value="1"/>
</dbReference>
<evidence type="ECO:0000256" key="6">
    <source>
        <dbReference type="ARBA" id="ARBA00022475"/>
    </source>
</evidence>
<dbReference type="InterPro" id="IPR003780">
    <property type="entry name" value="COX15/CtaA_fam"/>
</dbReference>
<dbReference type="InterPro" id="IPR006369">
    <property type="entry name" value="Protohaem_IX_farnesylTrfase"/>
</dbReference>
<feature type="transmembrane region" description="Helical" evidence="16">
    <location>
        <begin position="510"/>
        <end position="543"/>
    </location>
</feature>
<evidence type="ECO:0000256" key="15">
    <source>
        <dbReference type="ARBA" id="ARBA00047690"/>
    </source>
</evidence>
<comment type="catalytic activity">
    <reaction evidence="15 16">
        <text>heme b + (2E,6E)-farnesyl diphosphate + H2O = Fe(II)-heme o + diphosphate</text>
        <dbReference type="Rhea" id="RHEA:28070"/>
        <dbReference type="ChEBI" id="CHEBI:15377"/>
        <dbReference type="ChEBI" id="CHEBI:33019"/>
        <dbReference type="ChEBI" id="CHEBI:60344"/>
        <dbReference type="ChEBI" id="CHEBI:60530"/>
        <dbReference type="ChEBI" id="CHEBI:175763"/>
        <dbReference type="EC" id="2.5.1.141"/>
    </reaction>
</comment>
<evidence type="ECO:0000313" key="17">
    <source>
        <dbReference type="EMBL" id="OAN46450.1"/>
    </source>
</evidence>
<comment type="pathway">
    <text evidence="3 16">Porphyrin-containing compound metabolism; heme O biosynthesis; heme O from protoheme: step 1/1.</text>
</comment>
<feature type="transmembrane region" description="Helical" evidence="16">
    <location>
        <begin position="120"/>
        <end position="144"/>
    </location>
</feature>
<accession>A0A178MCC2</accession>
<comment type="function">
    <text evidence="1 16">Converts heme B (protoheme IX) to heme O by substitution of the vinyl group on carbon 2 of heme B porphyrin ring with a hydroxyethyl farnesyl side group.</text>
</comment>
<dbReference type="Gene3D" id="1.10.357.140">
    <property type="entry name" value="UbiA prenyltransferase"/>
    <property type="match status" value="1"/>
</dbReference>
<dbReference type="Pfam" id="PF01040">
    <property type="entry name" value="UbiA"/>
    <property type="match status" value="1"/>
</dbReference>
<dbReference type="InterPro" id="IPR000537">
    <property type="entry name" value="UbiA_prenyltransferase"/>
</dbReference>
<keyword evidence="11 16" id="KW-0472">Membrane</keyword>
<feature type="transmembrane region" description="Helical" evidence="16">
    <location>
        <begin position="91"/>
        <end position="114"/>
    </location>
</feature>
<dbReference type="GO" id="GO:0005886">
    <property type="term" value="C:plasma membrane"/>
    <property type="evidence" value="ECO:0007669"/>
    <property type="project" value="UniProtKB-SubCell"/>
</dbReference>
<dbReference type="STRING" id="1707952.A6A03_12310"/>
<evidence type="ECO:0000256" key="2">
    <source>
        <dbReference type="ARBA" id="ARBA00004651"/>
    </source>
</evidence>
<evidence type="ECO:0000256" key="11">
    <source>
        <dbReference type="ARBA" id="ARBA00023136"/>
    </source>
</evidence>
<keyword evidence="9 16" id="KW-1133">Transmembrane helix</keyword>
<dbReference type="Proteomes" id="UP000078287">
    <property type="component" value="Unassembled WGS sequence"/>
</dbReference>
<keyword evidence="7 16" id="KW-0808">Transferase</keyword>
<dbReference type="PANTHER" id="PTHR43448">
    <property type="entry name" value="PROTOHEME IX FARNESYLTRANSFERASE, MITOCHONDRIAL"/>
    <property type="match status" value="1"/>
</dbReference>
<organism evidence="17 18">
    <name type="scientific">Chloroflexus islandicus</name>
    <dbReference type="NCBI Taxonomy" id="1707952"/>
    <lineage>
        <taxon>Bacteria</taxon>
        <taxon>Bacillati</taxon>
        <taxon>Chloroflexota</taxon>
        <taxon>Chloroflexia</taxon>
        <taxon>Chloroflexales</taxon>
        <taxon>Chloroflexineae</taxon>
        <taxon>Chloroflexaceae</taxon>
        <taxon>Chloroflexus</taxon>
    </lineage>
</organism>
<feature type="transmembrane region" description="Helical" evidence="16">
    <location>
        <begin position="564"/>
        <end position="586"/>
    </location>
</feature>
<comment type="similarity">
    <text evidence="4">In the C-terminal section; belongs to the UbiA prenyltransferase family. Protoheme IX farnesyltransferase subfamily.</text>
</comment>
<evidence type="ECO:0000313" key="18">
    <source>
        <dbReference type="Proteomes" id="UP000078287"/>
    </source>
</evidence>
<dbReference type="FunFam" id="1.10.357.140:FF:000001">
    <property type="entry name" value="Protoheme IX farnesyltransferase"/>
    <property type="match status" value="1"/>
</dbReference>
<comment type="miscellaneous">
    <text evidence="16">Carbon 2 of the heme B porphyrin ring is defined according to the Fischer nomenclature.</text>
</comment>
<evidence type="ECO:0000256" key="1">
    <source>
        <dbReference type="ARBA" id="ARBA00004019"/>
    </source>
</evidence>
<dbReference type="EMBL" id="LWQS01000044">
    <property type="protein sequence ID" value="OAN46450.1"/>
    <property type="molecule type" value="Genomic_DNA"/>
</dbReference>
<evidence type="ECO:0000256" key="9">
    <source>
        <dbReference type="ARBA" id="ARBA00022989"/>
    </source>
</evidence>
<dbReference type="GO" id="GO:0008495">
    <property type="term" value="F:protoheme IX farnesyltransferase activity"/>
    <property type="evidence" value="ECO:0007669"/>
    <property type="project" value="UniProtKB-UniRule"/>
</dbReference>
<evidence type="ECO:0000256" key="16">
    <source>
        <dbReference type="HAMAP-Rule" id="MF_00154"/>
    </source>
</evidence>
<evidence type="ECO:0000256" key="13">
    <source>
        <dbReference type="ARBA" id="ARBA00040810"/>
    </source>
</evidence>
<dbReference type="Pfam" id="PF02628">
    <property type="entry name" value="COX15-CtaA"/>
    <property type="match status" value="1"/>
</dbReference>
<dbReference type="NCBIfam" id="TIGR01473">
    <property type="entry name" value="cyoE_ctaB"/>
    <property type="match status" value="1"/>
</dbReference>
<proteinExistence type="inferred from homology"/>
<dbReference type="GO" id="GO:0048034">
    <property type="term" value="P:heme O biosynthetic process"/>
    <property type="evidence" value="ECO:0007669"/>
    <property type="project" value="UniProtKB-UniRule"/>
</dbReference>
<comment type="subcellular location">
    <subcellularLocation>
        <location evidence="2 16">Cell membrane</location>
        <topology evidence="2 16">Multi-pass membrane protein</topology>
    </subcellularLocation>
</comment>
<feature type="transmembrane region" description="Helical" evidence="16">
    <location>
        <begin position="192"/>
        <end position="215"/>
    </location>
</feature>
<feature type="transmembrane region" description="Helical" evidence="16">
    <location>
        <begin position="382"/>
        <end position="403"/>
    </location>
</feature>
<evidence type="ECO:0000256" key="7">
    <source>
        <dbReference type="ARBA" id="ARBA00022679"/>
    </source>
</evidence>
<feature type="transmembrane region" description="Helical" evidence="16">
    <location>
        <begin position="59"/>
        <end position="79"/>
    </location>
</feature>
<keyword evidence="18" id="KW-1185">Reference proteome</keyword>
<name>A0A178MCC2_9CHLR</name>
<evidence type="ECO:0000256" key="4">
    <source>
        <dbReference type="ARBA" id="ARBA00010223"/>
    </source>
</evidence>
<feature type="transmembrane region" description="Helical" evidence="16">
    <location>
        <begin position="340"/>
        <end position="361"/>
    </location>
</feature>
<evidence type="ECO:0000256" key="14">
    <source>
        <dbReference type="ARBA" id="ARBA00042475"/>
    </source>
</evidence>